<dbReference type="GO" id="GO:0030896">
    <property type="term" value="C:checkpoint clamp complex"/>
    <property type="evidence" value="ECO:0007669"/>
    <property type="project" value="TreeGrafter"/>
</dbReference>
<evidence type="ECO:0000313" key="7">
    <source>
        <dbReference type="EMBL" id="ODV83792.1"/>
    </source>
</evidence>
<evidence type="ECO:0000256" key="1">
    <source>
        <dbReference type="ARBA" id="ARBA00004123"/>
    </source>
</evidence>
<evidence type="ECO:0000256" key="5">
    <source>
        <dbReference type="ARBA" id="ARBA00023242"/>
    </source>
</evidence>
<dbReference type="STRING" id="983967.A0A1E4SWH8"/>
<keyword evidence="8" id="KW-1185">Reference proteome</keyword>
<dbReference type="EMBL" id="KV453861">
    <property type="protein sequence ID" value="ODV83792.1"/>
    <property type="molecule type" value="Genomic_DNA"/>
</dbReference>
<dbReference type="AlphaFoldDB" id="A0A1E4SWH8"/>
<evidence type="ECO:0000256" key="2">
    <source>
        <dbReference type="ARBA" id="ARBA00010991"/>
    </source>
</evidence>
<dbReference type="PANTHER" id="PTHR10870">
    <property type="entry name" value="CELL CYCLE CHECKPOINT PROTEIN RAD1"/>
    <property type="match status" value="1"/>
</dbReference>
<proteinExistence type="inferred from homology"/>
<accession>A0A1E4SWH8</accession>
<keyword evidence="5" id="KW-0539">Nucleus</keyword>
<dbReference type="Proteomes" id="UP000094801">
    <property type="component" value="Unassembled WGS sequence"/>
</dbReference>
<sequence length="618" mass="70231">MLDPHHDRAAFANGENNVQFTGSTMNIIPIYQLISSILPFGKNCQLNITKEGLCFTIVDNNICKVLLTLDKRLFNSYQFNPRTRSNEVEGSATSKQDRTVQDAQRTTDTENDEPTEDEEDDEEDDDALESISVNLDLKSLIETINIHIPTDKDALDFKTKCILSYNNDGDPFILTFEDELIIERCELITLFMNPMSAQERVHGKSRGRSKRVLTSQELRMQYGESNDDAEFEDSIEIATDNSIFQLDSSKLIFEIILKSSVFYDVLKDMKDLNTDEFILYCSKETPTQPAKYGNDSESKRRLVFISRSEDDVIGYSKLITPEKRPFLKEMELYKPVFKNTSTSATAWNEREVDMIPAITNISSFYNFGYFSKIIKGIKLSKLIKIRKDLNGLTSLSLLISSSGLNASHELGSDGKSIYYGTSIEFMTLESIALEDRHLTFTSGSDNIQQERNLSSNSIDADLLRFGYRNRSIEQMIRDDENINVIKIAGDGHLTTIDDFFQPDYGDQNFSEPVMNHNTDRLRERSEPTNIPLNITEALAQSVLGHDVSLVENQQDINARNGIDVNQTVEEENVRETRNKRLRGHKATGKKREGNNTSKKKRKDDIHTVGGAIEIPLFI</sequence>
<dbReference type="GO" id="GO:0000077">
    <property type="term" value="P:DNA damage checkpoint signaling"/>
    <property type="evidence" value="ECO:0007669"/>
    <property type="project" value="InterPro"/>
</dbReference>
<organism evidence="7 8">
    <name type="scientific">[Candida] arabinofermentans NRRL YB-2248</name>
    <dbReference type="NCBI Taxonomy" id="983967"/>
    <lineage>
        <taxon>Eukaryota</taxon>
        <taxon>Fungi</taxon>
        <taxon>Dikarya</taxon>
        <taxon>Ascomycota</taxon>
        <taxon>Saccharomycotina</taxon>
        <taxon>Pichiomycetes</taxon>
        <taxon>Pichiales</taxon>
        <taxon>Pichiaceae</taxon>
        <taxon>Ogataea</taxon>
        <taxon>Ogataea/Candida clade</taxon>
    </lineage>
</organism>
<evidence type="ECO:0000256" key="6">
    <source>
        <dbReference type="SAM" id="MobiDB-lite"/>
    </source>
</evidence>
<protein>
    <recommendedName>
        <fullName evidence="9">DNA damage checkpoint control protein RAD17</fullName>
    </recommendedName>
</protein>
<evidence type="ECO:0000313" key="8">
    <source>
        <dbReference type="Proteomes" id="UP000094801"/>
    </source>
</evidence>
<dbReference type="InterPro" id="IPR046938">
    <property type="entry name" value="DNA_clamp_sf"/>
</dbReference>
<evidence type="ECO:0000256" key="4">
    <source>
        <dbReference type="ARBA" id="ARBA00023204"/>
    </source>
</evidence>
<feature type="compositionally biased region" description="Basic and acidic residues" evidence="6">
    <location>
        <begin position="95"/>
        <end position="108"/>
    </location>
</feature>
<feature type="region of interest" description="Disordered" evidence="6">
    <location>
        <begin position="567"/>
        <end position="606"/>
    </location>
</feature>
<dbReference type="PANTHER" id="PTHR10870:SF0">
    <property type="entry name" value="CELL CYCLE CHECKPOINT PROTEIN RAD1"/>
    <property type="match status" value="1"/>
</dbReference>
<dbReference type="GO" id="GO:0006281">
    <property type="term" value="P:DNA repair"/>
    <property type="evidence" value="ECO:0007669"/>
    <property type="project" value="UniProtKB-KW"/>
</dbReference>
<dbReference type="OrthoDB" id="337581at2759"/>
<name>A0A1E4SWH8_9ASCO</name>
<gene>
    <name evidence="7" type="ORF">CANARDRAFT_29769</name>
</gene>
<evidence type="ECO:0008006" key="9">
    <source>
        <dbReference type="Google" id="ProtNLM"/>
    </source>
</evidence>
<comment type="similarity">
    <text evidence="2">Belongs to the rad1 family.</text>
</comment>
<feature type="compositionally biased region" description="Basic residues" evidence="6">
    <location>
        <begin position="579"/>
        <end position="588"/>
    </location>
</feature>
<feature type="region of interest" description="Disordered" evidence="6">
    <location>
        <begin position="83"/>
        <end position="127"/>
    </location>
</feature>
<reference evidence="8" key="1">
    <citation type="submission" date="2016-04" db="EMBL/GenBank/DDBJ databases">
        <title>Comparative genomics of biotechnologically important yeasts.</title>
        <authorList>
            <consortium name="DOE Joint Genome Institute"/>
            <person name="Riley R."/>
            <person name="Haridas S."/>
            <person name="Wolfe K.H."/>
            <person name="Lopes M.R."/>
            <person name="Hittinger C.T."/>
            <person name="Goker M."/>
            <person name="Salamov A."/>
            <person name="Wisecaver J."/>
            <person name="Long T.M."/>
            <person name="Aerts A.L."/>
            <person name="Barry K."/>
            <person name="Choi C."/>
            <person name="Clum A."/>
            <person name="Coughlan A.Y."/>
            <person name="Deshpande S."/>
            <person name="Douglass A.P."/>
            <person name="Hanson S.J."/>
            <person name="Klenk H.-P."/>
            <person name="Labutti K."/>
            <person name="Lapidus A."/>
            <person name="Lindquist E."/>
            <person name="Lipzen A."/>
            <person name="Meier-Kolthoff J.P."/>
            <person name="Ohm R.A."/>
            <person name="Otillar R.P."/>
            <person name="Pangilinan J."/>
            <person name="Peng Y."/>
            <person name="Rokas A."/>
            <person name="Rosa C.A."/>
            <person name="Scheuner C."/>
            <person name="Sibirny A.A."/>
            <person name="Slot J.C."/>
            <person name="Stielow J.B."/>
            <person name="Sun H."/>
            <person name="Kurtzman C.P."/>
            <person name="Blackwell M."/>
            <person name="Grigoriev I.V."/>
            <person name="Jeffries T.W."/>
        </authorList>
    </citation>
    <scope>NUCLEOTIDE SEQUENCE [LARGE SCALE GENOMIC DNA]</scope>
    <source>
        <strain evidence="8">NRRL YB-2248</strain>
    </source>
</reference>
<keyword evidence="4" id="KW-0234">DNA repair</keyword>
<dbReference type="Gene3D" id="3.70.10.10">
    <property type="match status" value="1"/>
</dbReference>
<feature type="compositionally biased region" description="Acidic residues" evidence="6">
    <location>
        <begin position="109"/>
        <end position="127"/>
    </location>
</feature>
<evidence type="ECO:0000256" key="3">
    <source>
        <dbReference type="ARBA" id="ARBA00022763"/>
    </source>
</evidence>
<dbReference type="InterPro" id="IPR003021">
    <property type="entry name" value="Rad1_Rec1_Rad17"/>
</dbReference>
<keyword evidence="3" id="KW-0227">DNA damage</keyword>
<dbReference type="SUPFAM" id="SSF55979">
    <property type="entry name" value="DNA clamp"/>
    <property type="match status" value="1"/>
</dbReference>
<dbReference type="Pfam" id="PF02144">
    <property type="entry name" value="Rad1"/>
    <property type="match status" value="1"/>
</dbReference>
<comment type="subcellular location">
    <subcellularLocation>
        <location evidence="1">Nucleus</location>
    </subcellularLocation>
</comment>